<dbReference type="GO" id="GO:0004722">
    <property type="term" value="F:protein serine/threonine phosphatase activity"/>
    <property type="evidence" value="ECO:0007669"/>
    <property type="project" value="UniProtKB-EC"/>
</dbReference>
<dbReference type="PANTHER" id="PTHR47992">
    <property type="entry name" value="PROTEIN PHOSPHATASE"/>
    <property type="match status" value="1"/>
</dbReference>
<dbReference type="PROSITE" id="PS51746">
    <property type="entry name" value="PPM_2"/>
    <property type="match status" value="1"/>
</dbReference>
<dbReference type="InterPro" id="IPR015655">
    <property type="entry name" value="PP2C"/>
</dbReference>
<dbReference type="Gene3D" id="3.60.40.10">
    <property type="entry name" value="PPM-type phosphatase domain"/>
    <property type="match status" value="1"/>
</dbReference>
<dbReference type="InterPro" id="IPR036457">
    <property type="entry name" value="PPM-type-like_dom_sf"/>
</dbReference>
<evidence type="ECO:0000313" key="2">
    <source>
        <dbReference type="EMBL" id="NYF81376.1"/>
    </source>
</evidence>
<gene>
    <name evidence="2" type="ORF">HDF17_003696</name>
</gene>
<dbReference type="EC" id="3.1.3.16" evidence="2"/>
<dbReference type="EMBL" id="JACCCW010000002">
    <property type="protein sequence ID" value="NYF81376.1"/>
    <property type="molecule type" value="Genomic_DNA"/>
</dbReference>
<name>A0A7Y9PK83_9BACT</name>
<dbReference type="CDD" id="cd00143">
    <property type="entry name" value="PP2Cc"/>
    <property type="match status" value="1"/>
</dbReference>
<dbReference type="SUPFAM" id="SSF81606">
    <property type="entry name" value="PP2C-like"/>
    <property type="match status" value="1"/>
</dbReference>
<accession>A0A7Y9PK83</accession>
<sequence length="255" mass="27697">MPVDKSAIGFNFAMLSSLGRVRSGNEDFCAALPENGVFVVCDGMGGAAAGEVASELAATTFLDHLNAVLPLPEVTESLLDAAVQMANSVVFQRSRRSPNLRGMGTTLVALVLPQQEQEWERELWLAHVGDSRCYRLRGGELIQLTQDHSLVQEQVMAGQLTPEQAERSPMRNIITRAIGSAARVMAEIRRLDPQPGDLYLLASDGLTRELPDETVAMYLSEHRSDLEATCRSLIDAANEAGGHDNITVLLLQINS</sequence>
<proteinExistence type="predicted"/>
<dbReference type="InterPro" id="IPR001932">
    <property type="entry name" value="PPM-type_phosphatase-like_dom"/>
</dbReference>
<evidence type="ECO:0000259" key="1">
    <source>
        <dbReference type="PROSITE" id="PS51746"/>
    </source>
</evidence>
<evidence type="ECO:0000313" key="3">
    <source>
        <dbReference type="Proteomes" id="UP000589520"/>
    </source>
</evidence>
<keyword evidence="3" id="KW-1185">Reference proteome</keyword>
<reference evidence="2 3" key="1">
    <citation type="submission" date="2020-07" db="EMBL/GenBank/DDBJ databases">
        <title>Genomic Encyclopedia of Type Strains, Phase IV (KMG-V): Genome sequencing to study the core and pangenomes of soil and plant-associated prokaryotes.</title>
        <authorList>
            <person name="Whitman W."/>
        </authorList>
    </citation>
    <scope>NUCLEOTIDE SEQUENCE [LARGE SCALE GENOMIC DNA]</scope>
    <source>
        <strain evidence="2 3">X4EP2</strain>
    </source>
</reference>
<feature type="domain" description="PPM-type phosphatase" evidence="1">
    <location>
        <begin position="11"/>
        <end position="253"/>
    </location>
</feature>
<dbReference type="SMART" id="SM00332">
    <property type="entry name" value="PP2Cc"/>
    <property type="match status" value="1"/>
</dbReference>
<dbReference type="SMART" id="SM00331">
    <property type="entry name" value="PP2C_SIG"/>
    <property type="match status" value="1"/>
</dbReference>
<dbReference type="NCBIfam" id="NF033484">
    <property type="entry name" value="Stp1_PP2C_phos"/>
    <property type="match status" value="1"/>
</dbReference>
<comment type="caution">
    <text evidence="2">The sequence shown here is derived from an EMBL/GenBank/DDBJ whole genome shotgun (WGS) entry which is preliminary data.</text>
</comment>
<dbReference type="Pfam" id="PF13672">
    <property type="entry name" value="PP2C_2"/>
    <property type="match status" value="1"/>
</dbReference>
<protein>
    <submittedName>
        <fullName evidence="2">Protein phosphatase</fullName>
        <ecNumber evidence="2">3.1.3.16</ecNumber>
    </submittedName>
</protein>
<dbReference type="Proteomes" id="UP000589520">
    <property type="component" value="Unassembled WGS sequence"/>
</dbReference>
<keyword evidence="2" id="KW-0378">Hydrolase</keyword>
<dbReference type="RefSeq" id="WP_179493193.1">
    <property type="nucleotide sequence ID" value="NZ_JACCCW010000002.1"/>
</dbReference>
<organism evidence="2 3">
    <name type="scientific">Granulicella arctica</name>
    <dbReference type="NCBI Taxonomy" id="940613"/>
    <lineage>
        <taxon>Bacteria</taxon>
        <taxon>Pseudomonadati</taxon>
        <taxon>Acidobacteriota</taxon>
        <taxon>Terriglobia</taxon>
        <taxon>Terriglobales</taxon>
        <taxon>Acidobacteriaceae</taxon>
        <taxon>Granulicella</taxon>
    </lineage>
</organism>
<dbReference type="AlphaFoldDB" id="A0A7Y9PK83"/>